<comment type="caution">
    <text evidence="2">The sequence shown here is derived from an EMBL/GenBank/DDBJ whole genome shotgun (WGS) entry which is preliminary data.</text>
</comment>
<accession>A0A553PYH5</accession>
<dbReference type="Proteomes" id="UP000316079">
    <property type="component" value="Unassembled WGS sequence"/>
</dbReference>
<dbReference type="Pfam" id="PF07686">
    <property type="entry name" value="V-set"/>
    <property type="match status" value="1"/>
</dbReference>
<dbReference type="SUPFAM" id="SSF48726">
    <property type="entry name" value="Immunoglobulin"/>
    <property type="match status" value="1"/>
</dbReference>
<dbReference type="EMBL" id="SRMA01026541">
    <property type="protein sequence ID" value="TRY82729.1"/>
    <property type="molecule type" value="Genomic_DNA"/>
</dbReference>
<dbReference type="OrthoDB" id="6152887at2759"/>
<reference evidence="2 3" key="1">
    <citation type="journal article" date="2019" name="Sci. Data">
        <title>Hybrid genome assembly and annotation of Danionella translucida.</title>
        <authorList>
            <person name="Kadobianskyi M."/>
            <person name="Schulze L."/>
            <person name="Schuelke M."/>
            <person name="Judkewitz B."/>
        </authorList>
    </citation>
    <scope>NUCLEOTIDE SEQUENCE [LARGE SCALE GENOMIC DNA]</scope>
    <source>
        <strain evidence="2 3">Bolton</strain>
    </source>
</reference>
<evidence type="ECO:0000313" key="3">
    <source>
        <dbReference type="Proteomes" id="UP000316079"/>
    </source>
</evidence>
<organism evidence="2 3">
    <name type="scientific">Danionella cerebrum</name>
    <dbReference type="NCBI Taxonomy" id="2873325"/>
    <lineage>
        <taxon>Eukaryota</taxon>
        <taxon>Metazoa</taxon>
        <taxon>Chordata</taxon>
        <taxon>Craniata</taxon>
        <taxon>Vertebrata</taxon>
        <taxon>Euteleostomi</taxon>
        <taxon>Actinopterygii</taxon>
        <taxon>Neopterygii</taxon>
        <taxon>Teleostei</taxon>
        <taxon>Ostariophysi</taxon>
        <taxon>Cypriniformes</taxon>
        <taxon>Danionidae</taxon>
        <taxon>Danioninae</taxon>
        <taxon>Danionella</taxon>
    </lineage>
</organism>
<dbReference type="Gene3D" id="2.60.40.10">
    <property type="entry name" value="Immunoglobulins"/>
    <property type="match status" value="1"/>
</dbReference>
<dbReference type="InterPro" id="IPR013106">
    <property type="entry name" value="Ig_V-set"/>
</dbReference>
<dbReference type="InterPro" id="IPR013783">
    <property type="entry name" value="Ig-like_fold"/>
</dbReference>
<dbReference type="STRING" id="623744.A0A553PYH5"/>
<dbReference type="InterPro" id="IPR003599">
    <property type="entry name" value="Ig_sub"/>
</dbReference>
<dbReference type="AlphaFoldDB" id="A0A553PYH5"/>
<feature type="domain" description="Immunoglobulin" evidence="1">
    <location>
        <begin position="112"/>
        <end position="227"/>
    </location>
</feature>
<protein>
    <recommendedName>
        <fullName evidence="1">Immunoglobulin domain-containing protein</fullName>
    </recommendedName>
</protein>
<dbReference type="SMART" id="SM00409">
    <property type="entry name" value="IG"/>
    <property type="match status" value="1"/>
</dbReference>
<dbReference type="PANTHER" id="PTHR46013">
    <property type="entry name" value="VASCULAR CELL ADHESION MOLECULE 1"/>
    <property type="match status" value="1"/>
</dbReference>
<keyword evidence="3" id="KW-1185">Reference proteome</keyword>
<proteinExistence type="predicted"/>
<sequence>MAEVVGIEGATMAVVDGAALVGTEMGATVLGGTEMTAKGGITVGGTMIDGTEVAAMAVVAGTAMAVACVTPVATAVGVLLQAPVALALLTCLWTDSTSNGVVSADWTVDVSPGPIYAPVGSSVILQCSYDFPEDPESGKPYRVLSEMWCLNQSLCITRRYIYHSAGIFPEPSYQGRILYFGETGSKNCSLQISDLSLEDSGVYVFRFITDHPKAKLPGQRGVILEVTGMAMVKKKHLSMASLHFNIHH</sequence>
<evidence type="ECO:0000313" key="2">
    <source>
        <dbReference type="EMBL" id="TRY82729.1"/>
    </source>
</evidence>
<evidence type="ECO:0000259" key="1">
    <source>
        <dbReference type="SMART" id="SM00409"/>
    </source>
</evidence>
<name>A0A553PYH5_9TELE</name>
<dbReference type="PANTHER" id="PTHR46013:SF4">
    <property type="entry name" value="B-CELL RECEPTOR CD22-RELATED"/>
    <property type="match status" value="1"/>
</dbReference>
<gene>
    <name evidence="2" type="ORF">DNTS_005486</name>
</gene>
<dbReference type="InterPro" id="IPR036179">
    <property type="entry name" value="Ig-like_dom_sf"/>
</dbReference>